<evidence type="ECO:0000313" key="1">
    <source>
        <dbReference type="EMBL" id="KAB8302246.1"/>
    </source>
</evidence>
<name>A0A5N6KEN7_MONLA</name>
<keyword evidence="2" id="KW-1185">Reference proteome</keyword>
<organism evidence="1 2">
    <name type="scientific">Monilinia laxa</name>
    <name type="common">Brown rot fungus</name>
    <name type="synonym">Sclerotinia laxa</name>
    <dbReference type="NCBI Taxonomy" id="61186"/>
    <lineage>
        <taxon>Eukaryota</taxon>
        <taxon>Fungi</taxon>
        <taxon>Dikarya</taxon>
        <taxon>Ascomycota</taxon>
        <taxon>Pezizomycotina</taxon>
        <taxon>Leotiomycetes</taxon>
        <taxon>Helotiales</taxon>
        <taxon>Sclerotiniaceae</taxon>
        <taxon>Monilinia</taxon>
    </lineage>
</organism>
<protein>
    <submittedName>
        <fullName evidence="1">Uncharacterized protein</fullName>
    </submittedName>
</protein>
<proteinExistence type="predicted"/>
<evidence type="ECO:0000313" key="2">
    <source>
        <dbReference type="Proteomes" id="UP000326757"/>
    </source>
</evidence>
<dbReference type="EMBL" id="VIGI01000003">
    <property type="protein sequence ID" value="KAB8302246.1"/>
    <property type="molecule type" value="Genomic_DNA"/>
</dbReference>
<dbReference type="Proteomes" id="UP000326757">
    <property type="component" value="Unassembled WGS sequence"/>
</dbReference>
<dbReference type="AlphaFoldDB" id="A0A5N6KEN7"/>
<comment type="caution">
    <text evidence="1">The sequence shown here is derived from an EMBL/GenBank/DDBJ whole genome shotgun (WGS) entry which is preliminary data.</text>
</comment>
<gene>
    <name evidence="1" type="ORF">EYC80_005689</name>
</gene>
<reference evidence="1 2" key="1">
    <citation type="submission" date="2019-06" db="EMBL/GenBank/DDBJ databases">
        <title>Genome Sequence of the Brown Rot Fungal Pathogen Monilinia laxa.</title>
        <authorList>
            <person name="De Miccolis Angelini R.M."/>
            <person name="Landi L."/>
            <person name="Abate D."/>
            <person name="Pollastro S."/>
            <person name="Romanazzi G."/>
            <person name="Faretra F."/>
        </authorList>
    </citation>
    <scope>NUCLEOTIDE SEQUENCE [LARGE SCALE GENOMIC DNA]</scope>
    <source>
        <strain evidence="1 2">Mlax316</strain>
    </source>
</reference>
<accession>A0A5N6KEN7</accession>
<sequence length="85" mass="9520">MYVDNPPPSLFPFPLSSPTFYNTTSQPNLDIHKTLVLGSYYLVLFPPNNQELLVAVSHRDLCAFSPHLNPTNLSSSSRFQAQLVI</sequence>